<evidence type="ECO:0000313" key="2">
    <source>
        <dbReference type="EMBL" id="JAH85340.1"/>
    </source>
</evidence>
<feature type="transmembrane region" description="Helical" evidence="1">
    <location>
        <begin position="12"/>
        <end position="36"/>
    </location>
</feature>
<dbReference type="EMBL" id="GBXM01023237">
    <property type="protein sequence ID" value="JAH85340.1"/>
    <property type="molecule type" value="Transcribed_RNA"/>
</dbReference>
<evidence type="ECO:0000256" key="1">
    <source>
        <dbReference type="SAM" id="Phobius"/>
    </source>
</evidence>
<reference evidence="2" key="1">
    <citation type="submission" date="2014-11" db="EMBL/GenBank/DDBJ databases">
        <authorList>
            <person name="Amaro Gonzalez C."/>
        </authorList>
    </citation>
    <scope>NUCLEOTIDE SEQUENCE</scope>
</reference>
<sequence length="45" mass="4920">MTGHSCSTCLSHYIYASLSFIMTIIIHPYTIVLSLIGGVCKILSM</sequence>
<dbReference type="AlphaFoldDB" id="A0A0E9W6Z5"/>
<proteinExistence type="predicted"/>
<name>A0A0E9W6Z5_ANGAN</name>
<keyword evidence="1" id="KW-1133">Transmembrane helix</keyword>
<accession>A0A0E9W6Z5</accession>
<protein>
    <submittedName>
        <fullName evidence="2">Uncharacterized protein</fullName>
    </submittedName>
</protein>
<organism evidence="2">
    <name type="scientific">Anguilla anguilla</name>
    <name type="common">European freshwater eel</name>
    <name type="synonym">Muraena anguilla</name>
    <dbReference type="NCBI Taxonomy" id="7936"/>
    <lineage>
        <taxon>Eukaryota</taxon>
        <taxon>Metazoa</taxon>
        <taxon>Chordata</taxon>
        <taxon>Craniata</taxon>
        <taxon>Vertebrata</taxon>
        <taxon>Euteleostomi</taxon>
        <taxon>Actinopterygii</taxon>
        <taxon>Neopterygii</taxon>
        <taxon>Teleostei</taxon>
        <taxon>Anguilliformes</taxon>
        <taxon>Anguillidae</taxon>
        <taxon>Anguilla</taxon>
    </lineage>
</organism>
<keyword evidence="1" id="KW-0812">Transmembrane</keyword>
<keyword evidence="1" id="KW-0472">Membrane</keyword>
<reference evidence="2" key="2">
    <citation type="journal article" date="2015" name="Fish Shellfish Immunol.">
        <title>Early steps in the European eel (Anguilla anguilla)-Vibrio vulnificus interaction in the gills: Role of the RtxA13 toxin.</title>
        <authorList>
            <person name="Callol A."/>
            <person name="Pajuelo D."/>
            <person name="Ebbesson L."/>
            <person name="Teles M."/>
            <person name="MacKenzie S."/>
            <person name="Amaro C."/>
        </authorList>
    </citation>
    <scope>NUCLEOTIDE SEQUENCE</scope>
</reference>